<accession>A0A4U8Q086</accession>
<comment type="caution">
    <text evidence="1">The sequence shown here is derived from an EMBL/GenBank/DDBJ whole genome shotgun (WGS) entry which is preliminary data.</text>
</comment>
<sequence>MIKNKSLKQKVGMFFNDKTTMDRQLLALKKSVDEVNKKLKGEDKKKG</sequence>
<reference evidence="1 2" key="1">
    <citation type="journal article" date="2019" name="Anaerobe">
        <title>Detection of Robinsoniella peoriensis in multiple bone samples of a trauma patient.</title>
        <authorList>
            <person name="Schrottner P."/>
            <person name="Hartwich K."/>
            <person name="Bunk B."/>
            <person name="Schober I."/>
            <person name="Helbig S."/>
            <person name="Rudolph W.W."/>
            <person name="Gunzer F."/>
        </authorList>
    </citation>
    <scope>NUCLEOTIDE SEQUENCE [LARGE SCALE GENOMIC DNA]</scope>
    <source>
        <strain evidence="1 2">DSM 106044</strain>
    </source>
</reference>
<protein>
    <submittedName>
        <fullName evidence="1">Uncharacterized protein</fullName>
    </submittedName>
</protein>
<evidence type="ECO:0000313" key="1">
    <source>
        <dbReference type="EMBL" id="TLC97946.1"/>
    </source>
</evidence>
<dbReference type="AlphaFoldDB" id="A0A4U8Q086"/>
<dbReference type="Proteomes" id="UP000306509">
    <property type="component" value="Unassembled WGS sequence"/>
</dbReference>
<proteinExistence type="predicted"/>
<organism evidence="1 2">
    <name type="scientific">Robinsoniella peoriensis</name>
    <dbReference type="NCBI Taxonomy" id="180332"/>
    <lineage>
        <taxon>Bacteria</taxon>
        <taxon>Bacillati</taxon>
        <taxon>Bacillota</taxon>
        <taxon>Clostridia</taxon>
        <taxon>Lachnospirales</taxon>
        <taxon>Lachnospiraceae</taxon>
        <taxon>Robinsoniella</taxon>
    </lineage>
</organism>
<keyword evidence="2" id="KW-1185">Reference proteome</keyword>
<dbReference type="RefSeq" id="WP_156043000.1">
    <property type="nucleotide sequence ID" value="NZ_CABMJZ010000093.1"/>
</dbReference>
<name>A0A4U8Q086_9FIRM</name>
<evidence type="ECO:0000313" key="2">
    <source>
        <dbReference type="Proteomes" id="UP000306509"/>
    </source>
</evidence>
<gene>
    <name evidence="1" type="ORF">DSM106044_05311</name>
</gene>
<dbReference type="EMBL" id="QGQD01000107">
    <property type="protein sequence ID" value="TLC97946.1"/>
    <property type="molecule type" value="Genomic_DNA"/>
</dbReference>